<keyword evidence="1" id="KW-0732">Signal</keyword>
<feature type="transmembrane region" description="Helical" evidence="3">
    <location>
        <begin position="543"/>
        <end position="560"/>
    </location>
</feature>
<dbReference type="Gene3D" id="3.90.780.10">
    <property type="entry name" value="5'-Nucleotidase, C-terminal domain"/>
    <property type="match status" value="1"/>
</dbReference>
<accession>A0ABX7IHB0</accession>
<dbReference type="EMBL" id="CP070228">
    <property type="protein sequence ID" value="QRV02202.1"/>
    <property type="molecule type" value="Genomic_DNA"/>
</dbReference>
<sequence>MKKRVLLVSFLLSLSSGLSTTAMAEEVEQQDNLFPQASILFFQDGHDILPVKQGTKEQPTYHGGVARLATVLDQEKEKGIPVDVAFGGDLGGGTLFGAVFHGEAMVDAFNTIGVDVAGFGQHDFDYGLEQAMVNVKASHFPWVSSNLTANNSPIVAPTILRQVGDVKIGYIGLTVGMETTTAGNDVVQHDYVESAKSAISQLSEADVIVALAQFPNAEDAKNLLEEVPEISVVLREENEFKQEGNDVTRLDDGRFAVATEGNYGSIARIDFERNEQNKWVATHHEIQIDETVTDNSELGVIAQTYMKKLDARLSEEVTCSNKVLMRPQEIGKVAAHAFQKRVNADLGWVNAGGLRADLAAGNLTMKDILAVFPYDNKVMKIEVTGAQLRQAIDEGVDSSPNGTGGGYPIVSGMSYLYDSKGESNEKIQAMTLENGVIIDDEDTYTLAITNYVVNGGNNINAFKDAKVLVDAGFAGSDFDALVSYLTETSSCDQSTPELNESDTEKDQKQEHDIDKNTELGEKSKSVHPQAPALAKTGFEVSNTFILAGILITAGICITRINKRKL</sequence>
<feature type="compositionally biased region" description="Basic and acidic residues" evidence="2">
    <location>
        <begin position="502"/>
        <end position="524"/>
    </location>
</feature>
<evidence type="ECO:0000256" key="3">
    <source>
        <dbReference type="SAM" id="Phobius"/>
    </source>
</evidence>
<dbReference type="RefSeq" id="WP_204424520.1">
    <property type="nucleotide sequence ID" value="NZ_CP070228.1"/>
</dbReference>
<keyword evidence="1" id="KW-0378">Hydrolase</keyword>
<evidence type="ECO:0000313" key="5">
    <source>
        <dbReference type="EMBL" id="QRV02202.1"/>
    </source>
</evidence>
<dbReference type="SUPFAM" id="SSF55816">
    <property type="entry name" value="5'-nucleotidase (syn. UDP-sugar hydrolase), C-terminal domain"/>
    <property type="match status" value="1"/>
</dbReference>
<feature type="region of interest" description="Disordered" evidence="2">
    <location>
        <begin position="491"/>
        <end position="528"/>
    </location>
</feature>
<dbReference type="InterPro" id="IPR006179">
    <property type="entry name" value="5_nucleotidase/apyrase"/>
</dbReference>
<dbReference type="InterPro" id="IPR008334">
    <property type="entry name" value="5'-Nucleotdase_C"/>
</dbReference>
<evidence type="ECO:0000259" key="4">
    <source>
        <dbReference type="Pfam" id="PF02872"/>
    </source>
</evidence>
<dbReference type="PANTHER" id="PTHR11575:SF24">
    <property type="entry name" value="5'-NUCLEOTIDASE"/>
    <property type="match status" value="1"/>
</dbReference>
<reference evidence="5 6" key="1">
    <citation type="submission" date="2021-02" db="EMBL/GenBank/DDBJ databases">
        <title>Complete Genome Sequence of Arcanobacterium phocisimile strain DSM 26142T from a harbour seal.</title>
        <authorList>
            <person name="Borowiak M."/>
            <person name="Alssahen M."/>
            <person name="Malorny B."/>
            <person name="Laemmler C."/>
            <person name="Siebert U."/>
            <person name="Ploetz M."/>
            <person name="Abdulmawjood A."/>
        </authorList>
    </citation>
    <scope>NUCLEOTIDE SEQUENCE [LARGE SCALE GENOMIC DNA]</scope>
    <source>
        <strain evidence="5 6">DSM 26142</strain>
    </source>
</reference>
<keyword evidence="3" id="KW-0472">Membrane</keyword>
<dbReference type="Gene3D" id="3.60.21.10">
    <property type="match status" value="1"/>
</dbReference>
<keyword evidence="6" id="KW-1185">Reference proteome</keyword>
<dbReference type="InterPro" id="IPR036907">
    <property type="entry name" value="5'-Nucleotdase_C_sf"/>
</dbReference>
<dbReference type="Proteomes" id="UP000602653">
    <property type="component" value="Chromosome"/>
</dbReference>
<keyword evidence="1" id="KW-0547">Nucleotide-binding</keyword>
<name>A0ABX7IHB0_9ACTO</name>
<feature type="signal peptide" evidence="1">
    <location>
        <begin position="1"/>
        <end position="24"/>
    </location>
</feature>
<evidence type="ECO:0000256" key="2">
    <source>
        <dbReference type="SAM" id="MobiDB-lite"/>
    </source>
</evidence>
<dbReference type="PANTHER" id="PTHR11575">
    <property type="entry name" value="5'-NUCLEOTIDASE-RELATED"/>
    <property type="match status" value="1"/>
</dbReference>
<evidence type="ECO:0000256" key="1">
    <source>
        <dbReference type="RuleBase" id="RU362119"/>
    </source>
</evidence>
<comment type="similarity">
    <text evidence="1">Belongs to the 5'-nucleotidase family.</text>
</comment>
<proteinExistence type="inferred from homology"/>
<evidence type="ECO:0000313" key="6">
    <source>
        <dbReference type="Proteomes" id="UP000602653"/>
    </source>
</evidence>
<dbReference type="InterPro" id="IPR029052">
    <property type="entry name" value="Metallo-depent_PP-like"/>
</dbReference>
<protein>
    <submittedName>
        <fullName evidence="5">Bifunctional metallophosphatase/5'-nucleotidase</fullName>
    </submittedName>
</protein>
<dbReference type="SUPFAM" id="SSF56300">
    <property type="entry name" value="Metallo-dependent phosphatases"/>
    <property type="match status" value="1"/>
</dbReference>
<organism evidence="5 6">
    <name type="scientific">Arcanobacterium phocisimile</name>
    <dbReference type="NCBI Taxonomy" id="1302235"/>
    <lineage>
        <taxon>Bacteria</taxon>
        <taxon>Bacillati</taxon>
        <taxon>Actinomycetota</taxon>
        <taxon>Actinomycetes</taxon>
        <taxon>Actinomycetales</taxon>
        <taxon>Actinomycetaceae</taxon>
        <taxon>Arcanobacterium</taxon>
    </lineage>
</organism>
<keyword evidence="3" id="KW-1133">Transmembrane helix</keyword>
<feature type="chain" id="PRO_5044957158" evidence="1">
    <location>
        <begin position="25"/>
        <end position="565"/>
    </location>
</feature>
<gene>
    <name evidence="5" type="ORF">JTE88_00105</name>
</gene>
<dbReference type="Pfam" id="PF02872">
    <property type="entry name" value="5_nucleotid_C"/>
    <property type="match status" value="1"/>
</dbReference>
<feature type="domain" description="5'-Nucleotidase C-terminal" evidence="4">
    <location>
        <begin position="326"/>
        <end position="464"/>
    </location>
</feature>
<keyword evidence="3" id="KW-0812">Transmembrane</keyword>
<dbReference type="PRINTS" id="PR01607">
    <property type="entry name" value="APYRASEFAMLY"/>
</dbReference>